<keyword evidence="3" id="KW-1185">Reference proteome</keyword>
<feature type="region of interest" description="Disordered" evidence="1">
    <location>
        <begin position="22"/>
        <end position="96"/>
    </location>
</feature>
<dbReference type="OrthoDB" id="3361281at2759"/>
<evidence type="ECO:0000256" key="1">
    <source>
        <dbReference type="SAM" id="MobiDB-lite"/>
    </source>
</evidence>
<protein>
    <submittedName>
        <fullName evidence="2">Uncharacterized protein</fullName>
    </submittedName>
</protein>
<reference evidence="2 3" key="1">
    <citation type="journal article" date="2016" name="Mol. Biol. Evol.">
        <title>Comparative Genomics of Early-Diverging Mushroom-Forming Fungi Provides Insights into the Origins of Lignocellulose Decay Capabilities.</title>
        <authorList>
            <person name="Nagy L.G."/>
            <person name="Riley R."/>
            <person name="Tritt A."/>
            <person name="Adam C."/>
            <person name="Daum C."/>
            <person name="Floudas D."/>
            <person name="Sun H."/>
            <person name="Yadav J.S."/>
            <person name="Pangilinan J."/>
            <person name="Larsson K.H."/>
            <person name="Matsuura K."/>
            <person name="Barry K."/>
            <person name="Labutti K."/>
            <person name="Kuo R."/>
            <person name="Ohm R.A."/>
            <person name="Bhattacharya S.S."/>
            <person name="Shirouzu T."/>
            <person name="Yoshinaga Y."/>
            <person name="Martin F.M."/>
            <person name="Grigoriev I.V."/>
            <person name="Hibbett D.S."/>
        </authorList>
    </citation>
    <scope>NUCLEOTIDE SEQUENCE [LARGE SCALE GENOMIC DNA]</scope>
    <source>
        <strain evidence="2 3">CBS 109695</strain>
    </source>
</reference>
<accession>A0A166BY19</accession>
<dbReference type="Proteomes" id="UP000076532">
    <property type="component" value="Unassembled WGS sequence"/>
</dbReference>
<gene>
    <name evidence="2" type="ORF">FIBSPDRAFT_869703</name>
</gene>
<dbReference type="AlphaFoldDB" id="A0A166BY19"/>
<name>A0A166BY19_9AGAM</name>
<dbReference type="EMBL" id="KV417638">
    <property type="protein sequence ID" value="KZP13091.1"/>
    <property type="molecule type" value="Genomic_DNA"/>
</dbReference>
<sequence>MLSEGRSRQLMLEGVRVCLSKKDSKSLPARTRKGHHRDPLEQLRESALPAFPSDSRSGKGKAGHASMTLNEPNLAMRKRAEAKAAAATRNRLKEEG</sequence>
<evidence type="ECO:0000313" key="3">
    <source>
        <dbReference type="Proteomes" id="UP000076532"/>
    </source>
</evidence>
<proteinExistence type="predicted"/>
<evidence type="ECO:0000313" key="2">
    <source>
        <dbReference type="EMBL" id="KZP13091.1"/>
    </source>
</evidence>
<organism evidence="2 3">
    <name type="scientific">Athelia psychrophila</name>
    <dbReference type="NCBI Taxonomy" id="1759441"/>
    <lineage>
        <taxon>Eukaryota</taxon>
        <taxon>Fungi</taxon>
        <taxon>Dikarya</taxon>
        <taxon>Basidiomycota</taxon>
        <taxon>Agaricomycotina</taxon>
        <taxon>Agaricomycetes</taxon>
        <taxon>Agaricomycetidae</taxon>
        <taxon>Atheliales</taxon>
        <taxon>Atheliaceae</taxon>
        <taxon>Athelia</taxon>
    </lineage>
</organism>